<evidence type="ECO:0000313" key="2">
    <source>
        <dbReference type="Proteomes" id="UP000289281"/>
    </source>
</evidence>
<dbReference type="REBASE" id="296155">
    <property type="entry name" value="Hpy43504ORF1243P"/>
</dbReference>
<dbReference type="AlphaFoldDB" id="A0AAD1DF96"/>
<protein>
    <recommendedName>
        <fullName evidence="3">Type II restriction endonuclease</fullName>
    </recommendedName>
</protein>
<dbReference type="Proteomes" id="UP000289281">
    <property type="component" value="Chromosome"/>
</dbReference>
<organism evidence="1 2">
    <name type="scientific">Helicobacter pylori</name>
    <name type="common">Campylobacter pylori</name>
    <dbReference type="NCBI Taxonomy" id="210"/>
    <lineage>
        <taxon>Bacteria</taxon>
        <taxon>Pseudomonadati</taxon>
        <taxon>Campylobacterota</taxon>
        <taxon>Epsilonproteobacteria</taxon>
        <taxon>Campylobacterales</taxon>
        <taxon>Helicobacteraceae</taxon>
        <taxon>Helicobacter</taxon>
    </lineage>
</organism>
<reference evidence="1 2" key="1">
    <citation type="submission" date="2016-08" db="EMBL/GenBank/DDBJ databases">
        <title>Whole genome shotgun sequence of Helicobacter pylori strain ATCC43504.</title>
        <authorList>
            <person name="Mimuro H."/>
            <person name="Ogura Y."/>
            <person name="Katsura K."/>
            <person name="Hayashi T."/>
        </authorList>
    </citation>
    <scope>NUCLEOTIDE SEQUENCE [LARGE SCALE GENOMIC DNA]</scope>
    <source>
        <strain evidence="2">ATCC 43504</strain>
    </source>
</reference>
<dbReference type="RefSeq" id="WP_366664002.1">
    <property type="nucleotide sequence ID" value="NZ_CP028325.1"/>
</dbReference>
<name>A0AAD1DF96_HELPX</name>
<evidence type="ECO:0000313" key="1">
    <source>
        <dbReference type="EMBL" id="BBI23180.1"/>
    </source>
</evidence>
<gene>
    <name evidence="1" type="ORF">HPATCC43504_01245</name>
</gene>
<dbReference type="EMBL" id="AP017632">
    <property type="protein sequence ID" value="BBI23180.1"/>
    <property type="molecule type" value="Genomic_DNA"/>
</dbReference>
<sequence length="78" mass="9412">MVCLGVCEDKLLYRIFKKDGIHYIHKERKYFMKQNEFKKQLVPMNPDNQVNYKLTLNIKELKEITNLIKELKRVLGLD</sequence>
<evidence type="ECO:0008006" key="3">
    <source>
        <dbReference type="Google" id="ProtNLM"/>
    </source>
</evidence>
<accession>A0AAD1DF96</accession>
<proteinExistence type="predicted"/>